<organism evidence="9">
    <name type="scientific">Pelagomonas calceolata</name>
    <dbReference type="NCBI Taxonomy" id="35677"/>
    <lineage>
        <taxon>Eukaryota</taxon>
        <taxon>Sar</taxon>
        <taxon>Stramenopiles</taxon>
        <taxon>Ochrophyta</taxon>
        <taxon>Pelagophyceae</taxon>
        <taxon>Pelagomonadales</taxon>
        <taxon>Pelagomonadaceae</taxon>
        <taxon>Pelagomonas</taxon>
    </lineage>
</organism>
<evidence type="ECO:0000313" key="9">
    <source>
        <dbReference type="EMBL" id="CAE0705116.1"/>
    </source>
</evidence>
<dbReference type="GO" id="GO:0008474">
    <property type="term" value="F:palmitoyl-(protein) hydrolase activity"/>
    <property type="evidence" value="ECO:0007669"/>
    <property type="project" value="UniProtKB-EC"/>
</dbReference>
<dbReference type="AlphaFoldDB" id="A0A7S4A6E4"/>
<evidence type="ECO:0000256" key="3">
    <source>
        <dbReference type="ARBA" id="ARBA00022729"/>
    </source>
</evidence>
<dbReference type="PANTHER" id="PTHR11247:SF8">
    <property type="entry name" value="PALMITOYL-PROTEIN THIOESTERASE 1"/>
    <property type="match status" value="1"/>
</dbReference>
<protein>
    <recommendedName>
        <fullName evidence="2">Palmitoyl-protein thioesterase 1</fullName>
        <ecNumber evidence="1">3.1.2.22</ecNumber>
    </recommendedName>
    <alternativeName>
        <fullName evidence="7">Palmitoyl-protein hydrolase 1</fullName>
    </alternativeName>
</protein>
<dbReference type="InterPro" id="IPR002472">
    <property type="entry name" value="Palm_thioest"/>
</dbReference>
<evidence type="ECO:0000256" key="8">
    <source>
        <dbReference type="SAM" id="SignalP"/>
    </source>
</evidence>
<evidence type="ECO:0000313" key="11">
    <source>
        <dbReference type="Proteomes" id="UP000789595"/>
    </source>
</evidence>
<reference evidence="10" key="2">
    <citation type="submission" date="2021-11" db="EMBL/GenBank/DDBJ databases">
        <authorList>
            <consortium name="Genoscope - CEA"/>
            <person name="William W."/>
        </authorList>
    </citation>
    <scope>NUCLEOTIDE SEQUENCE</scope>
</reference>
<evidence type="ECO:0000256" key="7">
    <source>
        <dbReference type="ARBA" id="ARBA00031934"/>
    </source>
</evidence>
<dbReference type="InterPro" id="IPR029058">
    <property type="entry name" value="AB_hydrolase_fold"/>
</dbReference>
<evidence type="ECO:0000313" key="10">
    <source>
        <dbReference type="EMBL" id="CAH0367270.1"/>
    </source>
</evidence>
<dbReference type="OrthoDB" id="10263094at2759"/>
<dbReference type="EC" id="3.1.2.22" evidence="1"/>
<evidence type="ECO:0000256" key="2">
    <source>
        <dbReference type="ARBA" id="ARBA00014212"/>
    </source>
</evidence>
<gene>
    <name evidence="9" type="ORF">PCAL00307_LOCUS20564</name>
    <name evidence="10" type="ORF">PECAL_2P02840</name>
</gene>
<dbReference type="Proteomes" id="UP000789595">
    <property type="component" value="Unassembled WGS sequence"/>
</dbReference>
<keyword evidence="5" id="KW-1015">Disulfide bond</keyword>
<dbReference type="PRINTS" id="PR00414">
    <property type="entry name" value="PPTHIESTRASE"/>
</dbReference>
<dbReference type="EMBL" id="CAKKNE010000002">
    <property type="protein sequence ID" value="CAH0367270.1"/>
    <property type="molecule type" value="Genomic_DNA"/>
</dbReference>
<dbReference type="GO" id="GO:0005764">
    <property type="term" value="C:lysosome"/>
    <property type="evidence" value="ECO:0007669"/>
    <property type="project" value="TreeGrafter"/>
</dbReference>
<name>A0A7S4A6E4_9STRA</name>
<dbReference type="Pfam" id="PF02089">
    <property type="entry name" value="Palm_thioest"/>
    <property type="match status" value="1"/>
</dbReference>
<sequence length="370" mass="40186">MFRLCLLAAGAAAISTDAIVDDAETLRSALSHLKLDVRASELARLKEAPNLVKLLATARDDPHTLAAQLAASPLAAIAREVAPPTNTRDVTGALPIVTAHGMGDSCFNAGMKSVTAAAGKRVGAYAVCVPTADTTVGDTIDGFLKNMDRSVDAFAERVRKDPKLKNGFNALGLSQGNNVIRGYIAKYNDPPVRTFLSICGCNAGVAAWPQCSPAGKLIGPVCRALAEVLGDLAYLKVVQDILFQANYYRDPLRLKDDAYLSNSRLAHWNGESHANATWRANFLRTEKFVWVEGTRDTVVFPRDGEHWAAPDPADPWKGVQPMKQTAWYTSDAFGLRTADDQGKHAFESFAGQHIDFTDEELFGWLDKYFT</sequence>
<feature type="chain" id="PRO_5035593982" description="Palmitoyl-protein thioesterase 1" evidence="8">
    <location>
        <begin position="19"/>
        <end position="370"/>
    </location>
</feature>
<evidence type="ECO:0000256" key="5">
    <source>
        <dbReference type="ARBA" id="ARBA00023157"/>
    </source>
</evidence>
<dbReference type="EMBL" id="HBIW01023844">
    <property type="protein sequence ID" value="CAE0705116.1"/>
    <property type="molecule type" value="Transcribed_RNA"/>
</dbReference>
<evidence type="ECO:0000256" key="4">
    <source>
        <dbReference type="ARBA" id="ARBA00022801"/>
    </source>
</evidence>
<keyword evidence="3 8" id="KW-0732">Signal</keyword>
<feature type="signal peptide" evidence="8">
    <location>
        <begin position="1"/>
        <end position="18"/>
    </location>
</feature>
<proteinExistence type="predicted"/>
<evidence type="ECO:0000256" key="1">
    <source>
        <dbReference type="ARBA" id="ARBA00012423"/>
    </source>
</evidence>
<keyword evidence="6" id="KW-0325">Glycoprotein</keyword>
<dbReference type="Gene3D" id="3.40.50.1820">
    <property type="entry name" value="alpha/beta hydrolase"/>
    <property type="match status" value="1"/>
</dbReference>
<dbReference type="PANTHER" id="PTHR11247">
    <property type="entry name" value="PALMITOYL-PROTEIN THIOESTERASE/DOLICHYLDIPHOSPHATASE 1"/>
    <property type="match status" value="1"/>
</dbReference>
<accession>A0A7S4A6E4</accession>
<keyword evidence="4" id="KW-0378">Hydrolase</keyword>
<reference evidence="9" key="1">
    <citation type="submission" date="2021-01" db="EMBL/GenBank/DDBJ databases">
        <authorList>
            <person name="Corre E."/>
            <person name="Pelletier E."/>
            <person name="Niang G."/>
            <person name="Scheremetjew M."/>
            <person name="Finn R."/>
            <person name="Kale V."/>
            <person name="Holt S."/>
            <person name="Cochrane G."/>
            <person name="Meng A."/>
            <person name="Brown T."/>
            <person name="Cohen L."/>
        </authorList>
    </citation>
    <scope>NUCLEOTIDE SEQUENCE</scope>
    <source>
        <strain evidence="9">CCMP1756</strain>
    </source>
</reference>
<evidence type="ECO:0000256" key="6">
    <source>
        <dbReference type="ARBA" id="ARBA00023180"/>
    </source>
</evidence>
<keyword evidence="11" id="KW-1185">Reference proteome</keyword>
<dbReference type="SUPFAM" id="SSF53474">
    <property type="entry name" value="alpha/beta-Hydrolases"/>
    <property type="match status" value="1"/>
</dbReference>